<keyword evidence="5" id="KW-0812">Transmembrane</keyword>
<keyword evidence="9" id="KW-0472">Membrane</keyword>
<keyword evidence="4" id="KW-1134">Transmembrane beta strand</keyword>
<evidence type="ECO:0000256" key="9">
    <source>
        <dbReference type="ARBA" id="ARBA00023136"/>
    </source>
</evidence>
<evidence type="ECO:0000256" key="4">
    <source>
        <dbReference type="ARBA" id="ARBA00022452"/>
    </source>
</evidence>
<keyword evidence="8" id="KW-0626">Porin</keyword>
<keyword evidence="10" id="KW-0998">Cell outer membrane</keyword>
<evidence type="ECO:0000313" key="14">
    <source>
        <dbReference type="Proteomes" id="UP000501648"/>
    </source>
</evidence>
<dbReference type="PRINTS" id="PR00182">
    <property type="entry name" value="ECOLNEIPORIN"/>
</dbReference>
<comment type="subcellular location">
    <subcellularLocation>
        <location evidence="1">Cell outer membrane</location>
        <topology evidence="1">Multi-pass membrane protein</topology>
    </subcellularLocation>
</comment>
<keyword evidence="3" id="KW-0813">Transport</keyword>
<dbReference type="SUPFAM" id="SSF56935">
    <property type="entry name" value="Porins"/>
    <property type="match status" value="1"/>
</dbReference>
<evidence type="ECO:0000256" key="5">
    <source>
        <dbReference type="ARBA" id="ARBA00022692"/>
    </source>
</evidence>
<evidence type="ECO:0000256" key="7">
    <source>
        <dbReference type="ARBA" id="ARBA00023065"/>
    </source>
</evidence>
<dbReference type="GO" id="GO:0034220">
    <property type="term" value="P:monoatomic ion transmembrane transport"/>
    <property type="evidence" value="ECO:0007669"/>
    <property type="project" value="InterPro"/>
</dbReference>
<dbReference type="PANTHER" id="PTHR34501:SF9">
    <property type="entry name" value="MAJOR OUTER MEMBRANE PROTEIN P.IA"/>
    <property type="match status" value="1"/>
</dbReference>
<feature type="signal peptide" evidence="11">
    <location>
        <begin position="1"/>
        <end position="23"/>
    </location>
</feature>
<evidence type="ECO:0000256" key="6">
    <source>
        <dbReference type="ARBA" id="ARBA00022729"/>
    </source>
</evidence>
<dbReference type="PANTHER" id="PTHR34501">
    <property type="entry name" value="PROTEIN YDDL-RELATED"/>
    <property type="match status" value="1"/>
</dbReference>
<dbReference type="GO" id="GO:0046930">
    <property type="term" value="C:pore complex"/>
    <property type="evidence" value="ECO:0007669"/>
    <property type="project" value="UniProtKB-KW"/>
</dbReference>
<keyword evidence="7" id="KW-0406">Ion transport</keyword>
<dbReference type="AlphaFoldDB" id="A0A6M3ZS60"/>
<organism evidence="13 14">
    <name type="scientific">Herbaspirillum rubrisubalbicans Os34</name>
    <dbReference type="NCBI Taxonomy" id="1235827"/>
    <lineage>
        <taxon>Bacteria</taxon>
        <taxon>Pseudomonadati</taxon>
        <taxon>Pseudomonadota</taxon>
        <taxon>Betaproteobacteria</taxon>
        <taxon>Burkholderiales</taxon>
        <taxon>Oxalobacteraceae</taxon>
        <taxon>Herbaspirillum</taxon>
    </lineage>
</organism>
<evidence type="ECO:0000256" key="2">
    <source>
        <dbReference type="ARBA" id="ARBA00011233"/>
    </source>
</evidence>
<feature type="domain" description="Porin" evidence="12">
    <location>
        <begin position="14"/>
        <end position="314"/>
    </location>
</feature>
<dbReference type="Pfam" id="PF13609">
    <property type="entry name" value="Porin_4"/>
    <property type="match status" value="1"/>
</dbReference>
<evidence type="ECO:0000256" key="10">
    <source>
        <dbReference type="ARBA" id="ARBA00023237"/>
    </source>
</evidence>
<dbReference type="Proteomes" id="UP000501648">
    <property type="component" value="Chromosome"/>
</dbReference>
<gene>
    <name evidence="13" type="ORF">C798_14750</name>
</gene>
<dbReference type="InterPro" id="IPR002299">
    <property type="entry name" value="Porin_Neis"/>
</dbReference>
<dbReference type="CDD" id="cd00342">
    <property type="entry name" value="gram_neg_porins"/>
    <property type="match status" value="1"/>
</dbReference>
<dbReference type="Gene3D" id="2.40.160.10">
    <property type="entry name" value="Porin"/>
    <property type="match status" value="1"/>
</dbReference>
<reference evidence="13 14" key="1">
    <citation type="journal article" date="2012" name="J. Bacteriol.">
        <title>Genome sequence of the pathogenic Herbaspirillum seropedicae strain Os34, isolated from rice roots.</title>
        <authorList>
            <person name="Ye W."/>
            <person name="Ye S."/>
            <person name="Liu J."/>
            <person name="Chang S."/>
            <person name="Chen M."/>
            <person name="Zhu B."/>
            <person name="Guo L."/>
            <person name="An Q."/>
        </authorList>
    </citation>
    <scope>NUCLEOTIDE SEQUENCE [LARGE SCALE GENOMIC DNA]</scope>
    <source>
        <strain evidence="13 14">Os34</strain>
    </source>
</reference>
<evidence type="ECO:0000256" key="3">
    <source>
        <dbReference type="ARBA" id="ARBA00022448"/>
    </source>
</evidence>
<feature type="chain" id="PRO_5027047868" evidence="11">
    <location>
        <begin position="24"/>
        <end position="345"/>
    </location>
</feature>
<evidence type="ECO:0000313" key="13">
    <source>
        <dbReference type="EMBL" id="QJQ01449.1"/>
    </source>
</evidence>
<evidence type="ECO:0000256" key="8">
    <source>
        <dbReference type="ARBA" id="ARBA00023114"/>
    </source>
</evidence>
<dbReference type="InterPro" id="IPR001702">
    <property type="entry name" value="Porin_Gram-ve"/>
</dbReference>
<evidence type="ECO:0000256" key="11">
    <source>
        <dbReference type="SAM" id="SignalP"/>
    </source>
</evidence>
<keyword evidence="6 11" id="KW-0732">Signal</keyword>
<dbReference type="PRINTS" id="PR00184">
    <property type="entry name" value="NEISSPPORIN"/>
</dbReference>
<comment type="subunit">
    <text evidence="2">Homotrimer.</text>
</comment>
<sequence>MKLRISASSLAGTLLCLCGSAAAESSVAVYGVVDAGLTWESERHRAGSSTSLVSGGNSASRLGFRGSEELGKGWKALFVLESGFSLDDGALGQGGLLWGRKSFVGLSGPYGTLTLGRQDSPLYDYAAPMDPLSGALAFTRIFTQASKYRRDNNTIKYASPTLGGFKGQLAYSFGETAGTSASGRLLSAGLNYTRGASSSSLSMQNINSQAVGNNGIKTIRLVNLGTRYDFKVAAVSLMMQTNKSNEGAKAMDSRDFLAGVSVPLGAHKISASVMVHKDRKQSSGDARQLALGYTYGLSPRTHLYGGIAHISNNKRARFGLASLAEGGASDGSDPMLYTAGMKHIF</sequence>
<dbReference type="InterPro" id="IPR023614">
    <property type="entry name" value="Porin_dom_sf"/>
</dbReference>
<dbReference type="GO" id="GO:0015288">
    <property type="term" value="F:porin activity"/>
    <property type="evidence" value="ECO:0007669"/>
    <property type="project" value="UniProtKB-KW"/>
</dbReference>
<evidence type="ECO:0000259" key="12">
    <source>
        <dbReference type="Pfam" id="PF13609"/>
    </source>
</evidence>
<name>A0A6M3ZS60_9BURK</name>
<protein>
    <submittedName>
        <fullName evidence="13">Porin</fullName>
    </submittedName>
</protein>
<dbReference type="GO" id="GO:0009279">
    <property type="term" value="C:cell outer membrane"/>
    <property type="evidence" value="ECO:0007669"/>
    <property type="project" value="UniProtKB-SubCell"/>
</dbReference>
<evidence type="ECO:0000256" key="1">
    <source>
        <dbReference type="ARBA" id="ARBA00004571"/>
    </source>
</evidence>
<dbReference type="InterPro" id="IPR050298">
    <property type="entry name" value="Gram-neg_bact_OMP"/>
</dbReference>
<accession>A0A6M3ZS60</accession>
<proteinExistence type="predicted"/>
<dbReference type="InterPro" id="IPR033900">
    <property type="entry name" value="Gram_neg_porin_domain"/>
</dbReference>
<dbReference type="RefSeq" id="WP_017454802.1">
    <property type="nucleotide sequence ID" value="NZ_CP008956.1"/>
</dbReference>
<dbReference type="EMBL" id="CP008956">
    <property type="protein sequence ID" value="QJQ01449.1"/>
    <property type="molecule type" value="Genomic_DNA"/>
</dbReference>